<comment type="caution">
    <text evidence="1">The sequence shown here is derived from an EMBL/GenBank/DDBJ whole genome shotgun (WGS) entry which is preliminary data.</text>
</comment>
<name>A0ACC2ULX4_9FUNG</name>
<protein>
    <submittedName>
        <fullName evidence="1">Uncharacterized protein</fullName>
    </submittedName>
</protein>
<evidence type="ECO:0000313" key="2">
    <source>
        <dbReference type="Proteomes" id="UP001165960"/>
    </source>
</evidence>
<gene>
    <name evidence="1" type="ORF">DSO57_1029839</name>
</gene>
<dbReference type="EMBL" id="QTSX02000200">
    <property type="protein sequence ID" value="KAJ9087779.1"/>
    <property type="molecule type" value="Genomic_DNA"/>
</dbReference>
<evidence type="ECO:0000313" key="1">
    <source>
        <dbReference type="EMBL" id="KAJ9087779.1"/>
    </source>
</evidence>
<reference evidence="1" key="1">
    <citation type="submission" date="2022-04" db="EMBL/GenBank/DDBJ databases">
        <title>Genome of the entomopathogenic fungus Entomophthora muscae.</title>
        <authorList>
            <person name="Elya C."/>
            <person name="Lovett B.R."/>
            <person name="Lee E."/>
            <person name="Macias A.M."/>
            <person name="Hajek A.E."/>
            <person name="De Bivort B.L."/>
            <person name="Kasson M.T."/>
            <person name="De Fine Licht H.H."/>
            <person name="Stajich J.E."/>
        </authorList>
    </citation>
    <scope>NUCLEOTIDE SEQUENCE</scope>
    <source>
        <strain evidence="1">Berkeley</strain>
    </source>
</reference>
<sequence>MKSLLLFTLSLCQAEWIRCLTAGVTDVDATVTGCRNEGLEAHADKCLLYTKVPRDEEFCSAKAAAVCGSSNPKDFSCSDV</sequence>
<organism evidence="1 2">
    <name type="scientific">Entomophthora muscae</name>
    <dbReference type="NCBI Taxonomy" id="34485"/>
    <lineage>
        <taxon>Eukaryota</taxon>
        <taxon>Fungi</taxon>
        <taxon>Fungi incertae sedis</taxon>
        <taxon>Zoopagomycota</taxon>
        <taxon>Entomophthoromycotina</taxon>
        <taxon>Entomophthoromycetes</taxon>
        <taxon>Entomophthorales</taxon>
        <taxon>Entomophthoraceae</taxon>
        <taxon>Entomophthora</taxon>
    </lineage>
</organism>
<proteinExistence type="predicted"/>
<dbReference type="Proteomes" id="UP001165960">
    <property type="component" value="Unassembled WGS sequence"/>
</dbReference>
<accession>A0ACC2ULX4</accession>
<keyword evidence="2" id="KW-1185">Reference proteome</keyword>